<evidence type="ECO:0000313" key="4">
    <source>
        <dbReference type="Proteomes" id="UP000215002"/>
    </source>
</evidence>
<keyword evidence="2" id="KW-0732">Signal</keyword>
<dbReference type="RefSeq" id="WP_094572368.1">
    <property type="nucleotide sequence ID" value="NZ_CP022743.1"/>
</dbReference>
<feature type="coiled-coil region" evidence="1">
    <location>
        <begin position="325"/>
        <end position="352"/>
    </location>
</feature>
<protein>
    <recommendedName>
        <fullName evidence="5">Peptidase S74 domain-containing protein</fullName>
    </recommendedName>
</protein>
<reference evidence="3 4" key="1">
    <citation type="submission" date="2017-08" db="EMBL/GenBank/DDBJ databases">
        <title>Complete genome sequence of Mucilaginibacter sp. strain BJC16-A31.</title>
        <authorList>
            <consortium name="Henan University of Science and Technology"/>
            <person name="You X."/>
        </authorList>
    </citation>
    <scope>NUCLEOTIDE SEQUENCE [LARGE SCALE GENOMIC DNA]</scope>
    <source>
        <strain evidence="3 4">BJC16-A31</strain>
    </source>
</reference>
<sequence length="352" mass="36855">MKRLFTTLIIVTSALYSKAQNTFPATGNAGIGTSSPATTLDIQKVGAGASAPSVNVAGYSSNSGAGAFIILNKSRGTAVGSLTTTNDGDNIGLVDFKGVNASATPAYAFVARINASQDGAAGTTFVPGKLSFFTSDAANGPLQRMTISSSGNVGIGTVSPLYNLQISGGTNNILAFNTADAGTTNQGEVRFLGNKTTNPTTRYAAVRGLTFANSSQVGIAFDVSSADVVAEAMRINSAGNVGIGTMNPDQKLTVNGTVHARSVVVDTSVPTPDYVFEKDYRLPTLAEVRAYTDKNHHLPDIPTAAEFEKGGINVGEMNMALLKKVEELTLYLMELNKRVAEQQKEIEKLKRK</sequence>
<keyword evidence="1" id="KW-0175">Coiled coil</keyword>
<gene>
    <name evidence="3" type="ORF">MuYL_4451</name>
</gene>
<feature type="chain" id="PRO_5012217431" description="Peptidase S74 domain-containing protein" evidence="2">
    <location>
        <begin position="20"/>
        <end position="352"/>
    </location>
</feature>
<evidence type="ECO:0000256" key="2">
    <source>
        <dbReference type="SAM" id="SignalP"/>
    </source>
</evidence>
<proteinExistence type="predicted"/>
<feature type="signal peptide" evidence="2">
    <location>
        <begin position="1"/>
        <end position="19"/>
    </location>
</feature>
<evidence type="ECO:0000256" key="1">
    <source>
        <dbReference type="SAM" id="Coils"/>
    </source>
</evidence>
<name>A0A223P2P3_9SPHI</name>
<organism evidence="3 4">
    <name type="scientific">Mucilaginibacter xinganensis</name>
    <dbReference type="NCBI Taxonomy" id="1234841"/>
    <lineage>
        <taxon>Bacteria</taxon>
        <taxon>Pseudomonadati</taxon>
        <taxon>Bacteroidota</taxon>
        <taxon>Sphingobacteriia</taxon>
        <taxon>Sphingobacteriales</taxon>
        <taxon>Sphingobacteriaceae</taxon>
        <taxon>Mucilaginibacter</taxon>
    </lineage>
</organism>
<dbReference type="OrthoDB" id="1357586at2"/>
<keyword evidence="4" id="KW-1185">Reference proteome</keyword>
<dbReference type="EMBL" id="CP022743">
    <property type="protein sequence ID" value="ASU36336.1"/>
    <property type="molecule type" value="Genomic_DNA"/>
</dbReference>
<accession>A0A223P2P3</accession>
<dbReference type="Proteomes" id="UP000215002">
    <property type="component" value="Chromosome"/>
</dbReference>
<evidence type="ECO:0000313" key="3">
    <source>
        <dbReference type="EMBL" id="ASU36336.1"/>
    </source>
</evidence>
<dbReference type="AlphaFoldDB" id="A0A223P2P3"/>
<dbReference type="KEGG" id="muc:MuYL_4451"/>
<evidence type="ECO:0008006" key="5">
    <source>
        <dbReference type="Google" id="ProtNLM"/>
    </source>
</evidence>